<dbReference type="EMBL" id="JAFBCL010000001">
    <property type="protein sequence ID" value="MBM7811226.1"/>
    <property type="molecule type" value="Genomic_DNA"/>
</dbReference>
<dbReference type="RefSeq" id="WP_204842088.1">
    <property type="nucleotide sequence ID" value="NZ_JAFBCL010000001.1"/>
</dbReference>
<feature type="transmembrane region" description="Helical" evidence="1">
    <location>
        <begin position="20"/>
        <end position="39"/>
    </location>
</feature>
<protein>
    <submittedName>
        <fullName evidence="2">Uncharacterized protein</fullName>
    </submittedName>
</protein>
<keyword evidence="1" id="KW-0812">Transmembrane</keyword>
<evidence type="ECO:0000256" key="1">
    <source>
        <dbReference type="SAM" id="Phobius"/>
    </source>
</evidence>
<keyword evidence="1" id="KW-1133">Transmembrane helix</keyword>
<name>A0ABS2S829_9PSEU</name>
<organism evidence="2 3">
    <name type="scientific">Saccharothrix algeriensis</name>
    <dbReference type="NCBI Taxonomy" id="173560"/>
    <lineage>
        <taxon>Bacteria</taxon>
        <taxon>Bacillati</taxon>
        <taxon>Actinomycetota</taxon>
        <taxon>Actinomycetes</taxon>
        <taxon>Pseudonocardiales</taxon>
        <taxon>Pseudonocardiaceae</taxon>
        <taxon>Saccharothrix</taxon>
    </lineage>
</organism>
<reference evidence="2 3" key="1">
    <citation type="submission" date="2021-01" db="EMBL/GenBank/DDBJ databases">
        <title>Sequencing the genomes of 1000 actinobacteria strains.</title>
        <authorList>
            <person name="Klenk H.-P."/>
        </authorList>
    </citation>
    <scope>NUCLEOTIDE SEQUENCE [LARGE SCALE GENOMIC DNA]</scope>
    <source>
        <strain evidence="2 3">DSM 44581</strain>
    </source>
</reference>
<dbReference type="Proteomes" id="UP001195724">
    <property type="component" value="Unassembled WGS sequence"/>
</dbReference>
<evidence type="ECO:0000313" key="2">
    <source>
        <dbReference type="EMBL" id="MBM7811226.1"/>
    </source>
</evidence>
<accession>A0ABS2S829</accession>
<sequence>MGNKTEDSLRSWAARNRRSVWVLGALVAYVLAVGANLLVRSALHGWAWHDGMLRSSLIMSVGAPLAALVIPLAERRREG</sequence>
<proteinExistence type="predicted"/>
<keyword evidence="3" id="KW-1185">Reference proteome</keyword>
<keyword evidence="1" id="KW-0472">Membrane</keyword>
<gene>
    <name evidence="2" type="ORF">JOE68_002091</name>
</gene>
<comment type="caution">
    <text evidence="2">The sequence shown here is derived from an EMBL/GenBank/DDBJ whole genome shotgun (WGS) entry which is preliminary data.</text>
</comment>
<evidence type="ECO:0000313" key="3">
    <source>
        <dbReference type="Proteomes" id="UP001195724"/>
    </source>
</evidence>
<feature type="transmembrane region" description="Helical" evidence="1">
    <location>
        <begin position="51"/>
        <end position="73"/>
    </location>
</feature>